<sequence>MLVREAFARWRESLSLFEKISVRLHDARKKRSPELSACCASYLSWVGIPGYSMCLGEGIPPEKLATNFSIVKVLSDANVMFARSSVKNLFTRASNLPVAPASVVKSVSS</sequence>
<evidence type="ECO:0000313" key="1">
    <source>
        <dbReference type="EMBL" id="CAD9281387.1"/>
    </source>
</evidence>
<accession>A0A7S1Y7A7</accession>
<organism evidence="1">
    <name type="scientific">Grammatophora oceanica</name>
    <dbReference type="NCBI Taxonomy" id="210454"/>
    <lineage>
        <taxon>Eukaryota</taxon>
        <taxon>Sar</taxon>
        <taxon>Stramenopiles</taxon>
        <taxon>Ochrophyta</taxon>
        <taxon>Bacillariophyta</taxon>
        <taxon>Fragilariophyceae</taxon>
        <taxon>Fragilariophycidae</taxon>
        <taxon>Rhabdonematales</taxon>
        <taxon>Grammatophoraceae</taxon>
        <taxon>Grammatophora</taxon>
    </lineage>
</organism>
<gene>
    <name evidence="1" type="ORF">GOCE00092_LOCUS10297</name>
</gene>
<proteinExistence type="predicted"/>
<dbReference type="AlphaFoldDB" id="A0A7S1Y7A7"/>
<name>A0A7S1Y7A7_9STRA</name>
<reference evidence="1" key="1">
    <citation type="submission" date="2021-01" db="EMBL/GenBank/DDBJ databases">
        <authorList>
            <person name="Corre E."/>
            <person name="Pelletier E."/>
            <person name="Niang G."/>
            <person name="Scheremetjew M."/>
            <person name="Finn R."/>
            <person name="Kale V."/>
            <person name="Holt S."/>
            <person name="Cochrane G."/>
            <person name="Meng A."/>
            <person name="Brown T."/>
            <person name="Cohen L."/>
        </authorList>
    </citation>
    <scope>NUCLEOTIDE SEQUENCE</scope>
    <source>
        <strain evidence="1">CCMP 410</strain>
    </source>
</reference>
<dbReference type="EMBL" id="HBGK01020249">
    <property type="protein sequence ID" value="CAD9281387.1"/>
    <property type="molecule type" value="Transcribed_RNA"/>
</dbReference>
<protein>
    <submittedName>
        <fullName evidence="1">Uncharacterized protein</fullName>
    </submittedName>
</protein>